<feature type="domain" description="CCT" evidence="3">
    <location>
        <begin position="233"/>
        <end position="275"/>
    </location>
</feature>
<dbReference type="GO" id="GO:0005634">
    <property type="term" value="C:nucleus"/>
    <property type="evidence" value="ECO:0007669"/>
    <property type="project" value="UniProtKB-SubCell"/>
</dbReference>
<evidence type="ECO:0000259" key="3">
    <source>
        <dbReference type="PROSITE" id="PS51017"/>
    </source>
</evidence>
<organism evidence="4 5">
    <name type="scientific">Peronospora matthiolae</name>
    <dbReference type="NCBI Taxonomy" id="2874970"/>
    <lineage>
        <taxon>Eukaryota</taxon>
        <taxon>Sar</taxon>
        <taxon>Stramenopiles</taxon>
        <taxon>Oomycota</taxon>
        <taxon>Peronosporomycetes</taxon>
        <taxon>Peronosporales</taxon>
        <taxon>Peronosporaceae</taxon>
        <taxon>Peronospora</taxon>
    </lineage>
</organism>
<protein>
    <recommendedName>
        <fullName evidence="3">CCT domain-containing protein</fullName>
    </recommendedName>
</protein>
<dbReference type="EMBL" id="CAKLBY020000016">
    <property type="protein sequence ID" value="CAK7898244.1"/>
    <property type="molecule type" value="Genomic_DNA"/>
</dbReference>
<accession>A0AAV1T334</accession>
<comment type="caution">
    <text evidence="4">The sequence shown here is derived from an EMBL/GenBank/DDBJ whole genome shotgun (WGS) entry which is preliminary data.</text>
</comment>
<dbReference type="InterPro" id="IPR010402">
    <property type="entry name" value="CCT_domain"/>
</dbReference>
<reference evidence="4" key="1">
    <citation type="submission" date="2024-01" db="EMBL/GenBank/DDBJ databases">
        <authorList>
            <person name="Webb A."/>
        </authorList>
    </citation>
    <scope>NUCLEOTIDE SEQUENCE</scope>
    <source>
        <strain evidence="4">Pm1</strain>
    </source>
</reference>
<dbReference type="Pfam" id="PF06203">
    <property type="entry name" value="CCT"/>
    <property type="match status" value="1"/>
</dbReference>
<proteinExistence type="predicted"/>
<dbReference type="PROSITE" id="PS51017">
    <property type="entry name" value="CCT"/>
    <property type="match status" value="1"/>
</dbReference>
<dbReference type="AlphaFoldDB" id="A0AAV1T334"/>
<name>A0AAV1T334_9STRA</name>
<keyword evidence="2" id="KW-0539">Nucleus</keyword>
<sequence>MLHGSEEIKAQLCRDDVAKSWYDRELEQLMVGYAEKNDEEMTRDVDELSILFEGLVDGSDIPLPCDALDGTWIESLDDSVVDVNDLSSAYEVLKGEAEVAAVSDSDDDDEDEDEDEVVRTEELVEISDNVVDISNTQIIPSTPVWATMAPLDPRSCIRTPVFPNLDSRIPIIQVPRIDLSFSANRVVMLAAGAVNVGRLEQSMSPQKEKVKMAKYAHDSKTCWVCKSSKTAEQKRALHRYHEKRTRRNWKRGPRYSGRSSVASSRVRNSGRFTCATRWI</sequence>
<evidence type="ECO:0000313" key="5">
    <source>
        <dbReference type="Proteomes" id="UP001162060"/>
    </source>
</evidence>
<evidence type="ECO:0000313" key="4">
    <source>
        <dbReference type="EMBL" id="CAK7898244.1"/>
    </source>
</evidence>
<dbReference type="Proteomes" id="UP001162060">
    <property type="component" value="Unassembled WGS sequence"/>
</dbReference>
<evidence type="ECO:0000256" key="1">
    <source>
        <dbReference type="ARBA" id="ARBA00004123"/>
    </source>
</evidence>
<evidence type="ECO:0000256" key="2">
    <source>
        <dbReference type="ARBA" id="ARBA00023242"/>
    </source>
</evidence>
<gene>
    <name evidence="4" type="ORF">PM001_LOCUS1595</name>
</gene>
<comment type="subcellular location">
    <subcellularLocation>
        <location evidence="1">Nucleus</location>
    </subcellularLocation>
</comment>